<dbReference type="InterPro" id="IPR036318">
    <property type="entry name" value="FAD-bd_PCMH-like_sf"/>
</dbReference>
<dbReference type="Pfam" id="PF02913">
    <property type="entry name" value="FAD-oxidase_C"/>
    <property type="match status" value="1"/>
</dbReference>
<keyword evidence="5" id="KW-0560">Oxidoreductase</keyword>
<dbReference type="Pfam" id="PF01565">
    <property type="entry name" value="FAD_binding_4"/>
    <property type="match status" value="1"/>
</dbReference>
<dbReference type="FunFam" id="3.30.70.2740:FF:000001">
    <property type="entry name" value="D-lactate dehydrogenase mitochondrial"/>
    <property type="match status" value="1"/>
</dbReference>
<dbReference type="FunFam" id="1.10.45.10:FF:000001">
    <property type="entry name" value="D-lactate dehydrogenase mitochondrial"/>
    <property type="match status" value="1"/>
</dbReference>
<dbReference type="Proteomes" id="UP000186102">
    <property type="component" value="Unassembled WGS sequence"/>
</dbReference>
<evidence type="ECO:0000313" key="8">
    <source>
        <dbReference type="Proteomes" id="UP000186102"/>
    </source>
</evidence>
<dbReference type="EMBL" id="MLBF01000067">
    <property type="protein sequence ID" value="OLN26883.1"/>
    <property type="molecule type" value="Genomic_DNA"/>
</dbReference>
<evidence type="ECO:0000259" key="6">
    <source>
        <dbReference type="PROSITE" id="PS51387"/>
    </source>
</evidence>
<dbReference type="PROSITE" id="PS51387">
    <property type="entry name" value="FAD_PCMH"/>
    <property type="match status" value="1"/>
</dbReference>
<dbReference type="InterPro" id="IPR004113">
    <property type="entry name" value="FAD-bd_oxidored_4_C"/>
</dbReference>
<dbReference type="InterPro" id="IPR006094">
    <property type="entry name" value="Oxid_FAD_bind_N"/>
</dbReference>
<accession>A0A1Q8QHQ7</accession>
<dbReference type="AlphaFoldDB" id="A0A1Q8QHQ7"/>
<evidence type="ECO:0000256" key="2">
    <source>
        <dbReference type="ARBA" id="ARBA00008000"/>
    </source>
</evidence>
<dbReference type="RefSeq" id="WP_075367080.1">
    <property type="nucleotide sequence ID" value="NZ_MLBF01000067.1"/>
</dbReference>
<organism evidence="7 8">
    <name type="scientific">Desulfosporosinus metallidurans</name>
    <dbReference type="NCBI Taxonomy" id="1888891"/>
    <lineage>
        <taxon>Bacteria</taxon>
        <taxon>Bacillati</taxon>
        <taxon>Bacillota</taxon>
        <taxon>Clostridia</taxon>
        <taxon>Eubacteriales</taxon>
        <taxon>Desulfitobacteriaceae</taxon>
        <taxon>Desulfosporosinus</taxon>
    </lineage>
</organism>
<feature type="domain" description="FAD-binding PCMH-type" evidence="6">
    <location>
        <begin position="34"/>
        <end position="213"/>
    </location>
</feature>
<proteinExistence type="inferred from homology"/>
<dbReference type="PANTHER" id="PTHR42934:SF2">
    <property type="entry name" value="GLYCOLATE OXIDASE SUBUNIT GLCD"/>
    <property type="match status" value="1"/>
</dbReference>
<dbReference type="Gene3D" id="3.30.465.10">
    <property type="match status" value="1"/>
</dbReference>
<dbReference type="PANTHER" id="PTHR42934">
    <property type="entry name" value="GLYCOLATE OXIDASE SUBUNIT GLCD"/>
    <property type="match status" value="1"/>
</dbReference>
<dbReference type="InterPro" id="IPR051914">
    <property type="entry name" value="FAD-linked_OxidoTrans_Type4"/>
</dbReference>
<sequence>MPGLVRDLEALLDPRLVFSQPEDLLAYMNDATHKRCMPAAVVQPTTPAEIASVLGYANKHRIPVVPRGAGTGLSGGATPGTGSIVIDLKRLQQVIEVDKQNLTATLECGVVTQKFHTLVESMGLFYPPDPQSMLVCTMGGNVATRAGGPRGVKYGTTKDYVLGVEAVLPDGEIIRYGGKSVKMSSGYDLARLMTGSEGTLGIITKVTVKLLTLPAFRRTMVAVFTELEAAAEAVAAIIAAGAVPSSLELLTKSSIETIEAFIPLGLPKDAEAFLLIELDGHEGKVNEETQQIIAICQENGVRETKVAQNSAEAERMWLARRVLFPATARLAPNVLIEDATVARSQVPAMIREIKRIADLNQLIIGVSGHVGDGNLHPGILTDKSNPELMQRAEKAMGEIAKEALRLGGTLSGEHGIGYLKAPYLEWEFQSAGVDLMRRIKKAFDPHGIMNPGKIWVDGGEAYV</sequence>
<keyword evidence="3" id="KW-0285">Flavoprotein</keyword>
<keyword evidence="4" id="KW-0274">FAD</keyword>
<evidence type="ECO:0000256" key="3">
    <source>
        <dbReference type="ARBA" id="ARBA00022630"/>
    </source>
</evidence>
<dbReference type="GO" id="GO:0016491">
    <property type="term" value="F:oxidoreductase activity"/>
    <property type="evidence" value="ECO:0007669"/>
    <property type="project" value="UniProtKB-KW"/>
</dbReference>
<evidence type="ECO:0000256" key="4">
    <source>
        <dbReference type="ARBA" id="ARBA00022827"/>
    </source>
</evidence>
<dbReference type="OrthoDB" id="9767256at2"/>
<dbReference type="STRING" id="1888891.DSOL_4795"/>
<dbReference type="GO" id="GO:0071949">
    <property type="term" value="F:FAD binding"/>
    <property type="evidence" value="ECO:0007669"/>
    <property type="project" value="InterPro"/>
</dbReference>
<comment type="similarity">
    <text evidence="2">Belongs to the FAD-binding oxidoreductase/transferase type 4 family.</text>
</comment>
<dbReference type="SUPFAM" id="SSF56176">
    <property type="entry name" value="FAD-binding/transporter-associated domain-like"/>
    <property type="match status" value="1"/>
</dbReference>
<dbReference type="InterPro" id="IPR016169">
    <property type="entry name" value="FAD-bd_PCMH_sub2"/>
</dbReference>
<dbReference type="InterPro" id="IPR016166">
    <property type="entry name" value="FAD-bd_PCMH"/>
</dbReference>
<dbReference type="InterPro" id="IPR016171">
    <property type="entry name" value="Vanillyl_alc_oxidase_C-sub2"/>
</dbReference>
<dbReference type="InterPro" id="IPR016164">
    <property type="entry name" value="FAD-linked_Oxase-like_C"/>
</dbReference>
<comment type="cofactor">
    <cofactor evidence="1">
        <name>FAD</name>
        <dbReference type="ChEBI" id="CHEBI:57692"/>
    </cofactor>
</comment>
<evidence type="ECO:0000256" key="1">
    <source>
        <dbReference type="ARBA" id="ARBA00001974"/>
    </source>
</evidence>
<protein>
    <submittedName>
        <fullName evidence="7">Glycolate dehydrogenase</fullName>
    </submittedName>
</protein>
<reference evidence="7 8" key="1">
    <citation type="submission" date="2016-09" db="EMBL/GenBank/DDBJ databases">
        <title>Complete genome of Desulfosporosinus sp. OL.</title>
        <authorList>
            <person name="Mardanov A."/>
            <person name="Beletsky A."/>
            <person name="Panova A."/>
            <person name="Karnachuk O."/>
            <person name="Ravin N."/>
        </authorList>
    </citation>
    <scope>NUCLEOTIDE SEQUENCE [LARGE SCALE GENOMIC DNA]</scope>
    <source>
        <strain evidence="7 8">OL</strain>
    </source>
</reference>
<dbReference type="InterPro" id="IPR016167">
    <property type="entry name" value="FAD-bd_PCMH_sub1"/>
</dbReference>
<dbReference type="Gene3D" id="3.30.43.10">
    <property type="entry name" value="Uridine Diphospho-n-acetylenolpyruvylglucosamine Reductase, domain 2"/>
    <property type="match status" value="1"/>
</dbReference>
<evidence type="ECO:0000313" key="7">
    <source>
        <dbReference type="EMBL" id="OLN26883.1"/>
    </source>
</evidence>
<dbReference type="Gene3D" id="3.30.70.2190">
    <property type="match status" value="1"/>
</dbReference>
<gene>
    <name evidence="7" type="ORF">DSOL_4795</name>
</gene>
<dbReference type="SUPFAM" id="SSF55103">
    <property type="entry name" value="FAD-linked oxidases, C-terminal domain"/>
    <property type="match status" value="1"/>
</dbReference>
<evidence type="ECO:0000256" key="5">
    <source>
        <dbReference type="ARBA" id="ARBA00023002"/>
    </source>
</evidence>
<comment type="caution">
    <text evidence="7">The sequence shown here is derived from an EMBL/GenBank/DDBJ whole genome shotgun (WGS) entry which is preliminary data.</text>
</comment>
<keyword evidence="8" id="KW-1185">Reference proteome</keyword>
<name>A0A1Q8QHQ7_9FIRM</name>
<dbReference type="Gene3D" id="1.10.45.10">
    <property type="entry name" value="Vanillyl-alcohol Oxidase, Chain A, domain 4"/>
    <property type="match status" value="1"/>
</dbReference>
<dbReference type="Gene3D" id="3.30.70.2740">
    <property type="match status" value="1"/>
</dbReference>